<keyword evidence="2" id="KW-0472">Membrane</keyword>
<reference evidence="3" key="1">
    <citation type="submission" date="2019-09" db="EMBL/GenBank/DDBJ databases">
        <title>Draft genome information of white flower Hibiscus syriacus.</title>
        <authorList>
            <person name="Kim Y.-M."/>
        </authorList>
    </citation>
    <scope>NUCLEOTIDE SEQUENCE [LARGE SCALE GENOMIC DNA]</scope>
    <source>
        <strain evidence="3">YM2019G1</strain>
    </source>
</reference>
<feature type="region of interest" description="Disordered" evidence="1">
    <location>
        <begin position="170"/>
        <end position="213"/>
    </location>
</feature>
<evidence type="ECO:0000256" key="2">
    <source>
        <dbReference type="SAM" id="Phobius"/>
    </source>
</evidence>
<evidence type="ECO:0000313" key="4">
    <source>
        <dbReference type="Proteomes" id="UP000436088"/>
    </source>
</evidence>
<feature type="transmembrane region" description="Helical" evidence="2">
    <location>
        <begin position="68"/>
        <end position="85"/>
    </location>
</feature>
<dbReference type="EMBL" id="VEPZ02000788">
    <property type="protein sequence ID" value="KAE8719492.1"/>
    <property type="molecule type" value="Genomic_DNA"/>
</dbReference>
<keyword evidence="2" id="KW-0812">Transmembrane</keyword>
<gene>
    <name evidence="3" type="ORF">F3Y22_tig00109957pilonHSYRG00292</name>
</gene>
<feature type="compositionally biased region" description="Basic and acidic residues" evidence="1">
    <location>
        <begin position="188"/>
        <end position="200"/>
    </location>
</feature>
<dbReference type="AlphaFoldDB" id="A0A6A3BWX9"/>
<evidence type="ECO:0000313" key="3">
    <source>
        <dbReference type="EMBL" id="KAE8719492.1"/>
    </source>
</evidence>
<evidence type="ECO:0000256" key="1">
    <source>
        <dbReference type="SAM" id="MobiDB-lite"/>
    </source>
</evidence>
<organism evidence="3 4">
    <name type="scientific">Hibiscus syriacus</name>
    <name type="common">Rose of Sharon</name>
    <dbReference type="NCBI Taxonomy" id="106335"/>
    <lineage>
        <taxon>Eukaryota</taxon>
        <taxon>Viridiplantae</taxon>
        <taxon>Streptophyta</taxon>
        <taxon>Embryophyta</taxon>
        <taxon>Tracheophyta</taxon>
        <taxon>Spermatophyta</taxon>
        <taxon>Magnoliopsida</taxon>
        <taxon>eudicotyledons</taxon>
        <taxon>Gunneridae</taxon>
        <taxon>Pentapetalae</taxon>
        <taxon>rosids</taxon>
        <taxon>malvids</taxon>
        <taxon>Malvales</taxon>
        <taxon>Malvaceae</taxon>
        <taxon>Malvoideae</taxon>
        <taxon>Hibiscus</taxon>
    </lineage>
</organism>
<feature type="transmembrane region" description="Helical" evidence="2">
    <location>
        <begin position="28"/>
        <end position="47"/>
    </location>
</feature>
<proteinExistence type="predicted"/>
<keyword evidence="4" id="KW-1185">Reference proteome</keyword>
<accession>A0A6A3BWX9</accession>
<dbReference type="OrthoDB" id="1082160at2759"/>
<dbReference type="PANTHER" id="PTHR33640:SF34">
    <property type="entry name" value="PROTEIN, PUTATIVE-RELATED"/>
    <property type="match status" value="1"/>
</dbReference>
<name>A0A6A3BWX9_HIBSY</name>
<comment type="caution">
    <text evidence="3">The sequence shown here is derived from an EMBL/GenBank/DDBJ whole genome shotgun (WGS) entry which is preliminary data.</text>
</comment>
<sequence>MASFEFDNVKAEKEDALWRYNLEMKLRIAPRFIGFLLLFFLLSWPCFPAFRTAWDFRRCFISTFNKPLFTFIVVNIIIVAVYVLSTKKKTHKQSSTNDIYDEYISSRRSIPASTVVTTAISNSRIAMDKQRVMVENAASISQVKRQPVTVDTVTETKTSLPTVKPQPKKIRAEVKPKQYRRSRSMASESRRERPRERELRSVSSRELGRKSMEEMSNQEFQLIIDRFIAERKKTLMQENTAQEKIKHVRYRGNE</sequence>
<keyword evidence="2" id="KW-1133">Transmembrane helix</keyword>
<protein>
    <submittedName>
        <fullName evidence="3">CYP722 protein</fullName>
    </submittedName>
</protein>
<dbReference type="Proteomes" id="UP000436088">
    <property type="component" value="Unassembled WGS sequence"/>
</dbReference>
<dbReference type="PANTHER" id="PTHR33640">
    <property type="entry name" value="TRANSMEMBRANE PROTEIN"/>
    <property type="match status" value="1"/>
</dbReference>